<evidence type="ECO:0000313" key="13">
    <source>
        <dbReference type="Proteomes" id="UP000199208"/>
    </source>
</evidence>
<dbReference type="Gene3D" id="3.40.50.1780">
    <property type="match status" value="1"/>
</dbReference>
<keyword evidence="4" id="KW-0479">Metal-binding</keyword>
<dbReference type="InterPro" id="IPR019574">
    <property type="entry name" value="NADH_UbQ_OxRdtase_Gsu_4Fe4S-bd"/>
</dbReference>
<dbReference type="Gene3D" id="3.30.70.20">
    <property type="match status" value="1"/>
</dbReference>
<evidence type="ECO:0000259" key="9">
    <source>
        <dbReference type="PROSITE" id="PS51085"/>
    </source>
</evidence>
<dbReference type="InterPro" id="IPR000283">
    <property type="entry name" value="NADH_UbQ_OxRdtase_75kDa_su_CS"/>
</dbReference>
<evidence type="ECO:0000256" key="2">
    <source>
        <dbReference type="ARBA" id="ARBA00022485"/>
    </source>
</evidence>
<dbReference type="CDD" id="cd00207">
    <property type="entry name" value="fer2"/>
    <property type="match status" value="1"/>
</dbReference>
<dbReference type="InterPro" id="IPR001041">
    <property type="entry name" value="2Fe-2S_ferredoxin-type"/>
</dbReference>
<dbReference type="InterPro" id="IPR013352">
    <property type="entry name" value="Fe_hydrogenase_subset"/>
</dbReference>
<dbReference type="InterPro" id="IPR003149">
    <property type="entry name" value="Fe_hydrogenase_ssu"/>
</dbReference>
<comment type="cofactor">
    <cofactor evidence="1">
        <name>[4Fe-4S] cluster</name>
        <dbReference type="ChEBI" id="CHEBI:49883"/>
    </cofactor>
</comment>
<dbReference type="GO" id="GO:0008137">
    <property type="term" value="F:NADH dehydrogenase (ubiquinone) activity"/>
    <property type="evidence" value="ECO:0007669"/>
    <property type="project" value="InterPro"/>
</dbReference>
<dbReference type="PROSITE" id="PS00198">
    <property type="entry name" value="4FE4S_FER_1"/>
    <property type="match status" value="1"/>
</dbReference>
<keyword evidence="3" id="KW-0001">2Fe-2S</keyword>
<reference evidence="12 13" key="1">
    <citation type="submission" date="2016-10" db="EMBL/GenBank/DDBJ databases">
        <authorList>
            <person name="de Groot N.N."/>
        </authorList>
    </citation>
    <scope>NUCLEOTIDE SEQUENCE [LARGE SCALE GENOMIC DNA]</scope>
    <source>
        <strain evidence="12 13">DSM 2784</strain>
    </source>
</reference>
<dbReference type="InterPro" id="IPR017896">
    <property type="entry name" value="4Fe4S_Fe-S-bd"/>
</dbReference>
<evidence type="ECO:0000256" key="7">
    <source>
        <dbReference type="ARBA" id="ARBA00023004"/>
    </source>
</evidence>
<feature type="domain" description="4Fe-4S ferredoxin-type" evidence="10">
    <location>
        <begin position="141"/>
        <end position="171"/>
    </location>
</feature>
<dbReference type="SMART" id="SM00929">
    <property type="entry name" value="NADH-G_4Fe-4S_3"/>
    <property type="match status" value="1"/>
</dbReference>
<evidence type="ECO:0000256" key="3">
    <source>
        <dbReference type="ARBA" id="ARBA00022714"/>
    </source>
</evidence>
<keyword evidence="2" id="KW-0004">4Fe-4S</keyword>
<organism evidence="12 13">
    <name type="scientific">Acidaminobacter hydrogenoformans DSM 2784</name>
    <dbReference type="NCBI Taxonomy" id="1120920"/>
    <lineage>
        <taxon>Bacteria</taxon>
        <taxon>Bacillati</taxon>
        <taxon>Bacillota</taxon>
        <taxon>Clostridia</taxon>
        <taxon>Peptostreptococcales</taxon>
        <taxon>Acidaminobacteraceae</taxon>
        <taxon>Acidaminobacter</taxon>
    </lineage>
</organism>
<dbReference type="AlphaFoldDB" id="A0A1G5S1Y2"/>
<evidence type="ECO:0000256" key="6">
    <source>
        <dbReference type="ARBA" id="ARBA00023002"/>
    </source>
</evidence>
<dbReference type="InterPro" id="IPR004108">
    <property type="entry name" value="Fe_hydrogenase_lsu_C"/>
</dbReference>
<dbReference type="Pfam" id="PF02906">
    <property type="entry name" value="Fe_hyd_lg_C"/>
    <property type="match status" value="1"/>
</dbReference>
<evidence type="ECO:0000259" key="10">
    <source>
        <dbReference type="PROSITE" id="PS51379"/>
    </source>
</evidence>
<dbReference type="NCBIfam" id="TIGR02512">
    <property type="entry name" value="FeFe_hydrog_A"/>
    <property type="match status" value="1"/>
</dbReference>
<name>A0A1G5S1Y2_9FIRM</name>
<dbReference type="InterPro" id="IPR017900">
    <property type="entry name" value="4Fe4S_Fe_S_CS"/>
</dbReference>
<sequence length="575" mass="62944">MTANQVTLTIDHKRISVPEGTTILEAAKKVAVNIPHLCYHPDQEIKANCRICVVEVKGSRKLSAACSTRVSEGMEVLTNTRKVRDMQRGILELMLANHNQDCLKCHRNGNCELQDLCERFNISRTHLEDAVDALPLDDSNPALVRDSSKCIKCGRCVEACQSVQEVHVLTHSHRSIRFNIAPAYEMPLEETLCVFCGQCAAVCPTGAIVEKDDTELVWTAIEDPSKHVIVQVAPAVRVALGDSFGLPKGEIVTGKTVAALRRLGFDQVFDTNFTADLTIMEESHELIHRLTHGGTLPMVTSCSPGWINYIEGVFDDLLDHLSTCKSPQQMFGALSKTYYAELKGLAPEDIFTVSIMPCTAKKYEAARPEMTSGGVREVDAVLTTRELARMIGSAGIEFADIDEEQFDNPFGLGTGAGAIFGATGGVMEAALRTAYEAVTGKGLPNPDFKEVRGLDGIKEASVVLGDDLVLRVAVANGLSNAKALMAEVRRGESPYHFIEIMACPGGCLGGGGQPIRSTNDIKEKRMDALYKIDQDLPIRKSHKNPDILKLYETWLGEPLGHKSHELLHTHYHKRV</sequence>
<keyword evidence="7" id="KW-0408">Iron</keyword>
<dbReference type="NCBIfam" id="NF040763">
    <property type="entry name" value="FeFe_hydrog_A6"/>
    <property type="match status" value="1"/>
</dbReference>
<dbReference type="GO" id="GO:0016020">
    <property type="term" value="C:membrane"/>
    <property type="evidence" value="ECO:0007669"/>
    <property type="project" value="InterPro"/>
</dbReference>
<dbReference type="InterPro" id="IPR036991">
    <property type="entry name" value="Fe_hydrogenase_ssu_sf"/>
</dbReference>
<protein>
    <submittedName>
        <fullName evidence="12">NAD(P)-dependent iron-only hydrogenase catalytic subunit</fullName>
    </submittedName>
</protein>
<dbReference type="GO" id="GO:0051537">
    <property type="term" value="F:2 iron, 2 sulfur cluster binding"/>
    <property type="evidence" value="ECO:0007669"/>
    <property type="project" value="UniProtKB-KW"/>
</dbReference>
<dbReference type="Gene3D" id="3.40.950.10">
    <property type="entry name" value="Fe-only Hydrogenase (Larger Subunit), Chain L, domain 3"/>
    <property type="match status" value="1"/>
</dbReference>
<evidence type="ECO:0000256" key="5">
    <source>
        <dbReference type="ARBA" id="ARBA00022737"/>
    </source>
</evidence>
<dbReference type="GO" id="GO:0005506">
    <property type="term" value="F:iron ion binding"/>
    <property type="evidence" value="ECO:0007669"/>
    <property type="project" value="InterPro"/>
</dbReference>
<dbReference type="GO" id="GO:0008901">
    <property type="term" value="F:ferredoxin hydrogenase activity"/>
    <property type="evidence" value="ECO:0007669"/>
    <property type="project" value="InterPro"/>
</dbReference>
<evidence type="ECO:0000313" key="12">
    <source>
        <dbReference type="EMBL" id="SCZ80147.1"/>
    </source>
</evidence>
<dbReference type="InterPro" id="IPR036010">
    <property type="entry name" value="2Fe-2S_ferredoxin-like_sf"/>
</dbReference>
<dbReference type="InterPro" id="IPR049830">
    <property type="entry name" value="HndD"/>
</dbReference>
<dbReference type="FunFam" id="3.30.70.20:FF:000035">
    <property type="entry name" value="Iron hydrogenase 1"/>
    <property type="match status" value="1"/>
</dbReference>
<dbReference type="EMBL" id="FMWL01000010">
    <property type="protein sequence ID" value="SCZ80147.1"/>
    <property type="molecule type" value="Genomic_DNA"/>
</dbReference>
<evidence type="ECO:0000256" key="8">
    <source>
        <dbReference type="ARBA" id="ARBA00023014"/>
    </source>
</evidence>
<evidence type="ECO:0000259" key="11">
    <source>
        <dbReference type="PROSITE" id="PS51839"/>
    </source>
</evidence>
<keyword evidence="13" id="KW-1185">Reference proteome</keyword>
<dbReference type="STRING" id="1120920.SAMN03080599_02125"/>
<dbReference type="SUPFAM" id="SSF53920">
    <property type="entry name" value="Fe-only hydrogenase"/>
    <property type="match status" value="1"/>
</dbReference>
<dbReference type="SUPFAM" id="SSF54292">
    <property type="entry name" value="2Fe-2S ferredoxin-like"/>
    <property type="match status" value="1"/>
</dbReference>
<evidence type="ECO:0000256" key="1">
    <source>
        <dbReference type="ARBA" id="ARBA00001966"/>
    </source>
</evidence>
<feature type="domain" description="2Fe-2S ferredoxin-type" evidence="9">
    <location>
        <begin position="4"/>
        <end position="82"/>
    </location>
</feature>
<dbReference type="SMART" id="SM00902">
    <property type="entry name" value="Fe_hyd_SSU"/>
    <property type="match status" value="1"/>
</dbReference>
<keyword evidence="5" id="KW-0677">Repeat</keyword>
<dbReference type="PROSITE" id="PS51379">
    <property type="entry name" value="4FE4S_FER_2"/>
    <property type="match status" value="2"/>
</dbReference>
<dbReference type="Gene3D" id="3.10.20.740">
    <property type="match status" value="1"/>
</dbReference>
<dbReference type="Pfam" id="PF10588">
    <property type="entry name" value="NADH-G_4Fe-4S_3"/>
    <property type="match status" value="1"/>
</dbReference>
<dbReference type="Pfam" id="PF13187">
    <property type="entry name" value="Fer4_9"/>
    <property type="match status" value="1"/>
</dbReference>
<proteinExistence type="predicted"/>
<keyword evidence="6" id="KW-0560">Oxidoreductase</keyword>
<dbReference type="RefSeq" id="WP_092591285.1">
    <property type="nucleotide sequence ID" value="NZ_FMWL01000010.1"/>
</dbReference>
<feature type="domain" description="4Fe-4S ferredoxin-type" evidence="10">
    <location>
        <begin position="184"/>
        <end position="213"/>
    </location>
</feature>
<dbReference type="InterPro" id="IPR050340">
    <property type="entry name" value="Cytosolic_Fe-S_CAF"/>
</dbReference>
<dbReference type="GO" id="GO:0042773">
    <property type="term" value="P:ATP synthesis coupled electron transport"/>
    <property type="evidence" value="ECO:0007669"/>
    <property type="project" value="InterPro"/>
</dbReference>
<dbReference type="Pfam" id="PF13510">
    <property type="entry name" value="Fer2_4"/>
    <property type="match status" value="1"/>
</dbReference>
<dbReference type="Proteomes" id="UP000199208">
    <property type="component" value="Unassembled WGS sequence"/>
</dbReference>
<keyword evidence="8" id="KW-0411">Iron-sulfur</keyword>
<dbReference type="GO" id="GO:0051539">
    <property type="term" value="F:4 iron, 4 sulfur cluster binding"/>
    <property type="evidence" value="ECO:0007669"/>
    <property type="project" value="UniProtKB-KW"/>
</dbReference>
<dbReference type="SUPFAM" id="SSF54862">
    <property type="entry name" value="4Fe-4S ferredoxins"/>
    <property type="match status" value="1"/>
</dbReference>
<gene>
    <name evidence="12" type="ORF">SAMN03080599_02125</name>
</gene>
<accession>A0A1G5S1Y2</accession>
<dbReference type="FunFam" id="3.10.20.740:FF:000005">
    <property type="entry name" value="NADH:ubiquinone oxidoreductase subunit"/>
    <property type="match status" value="1"/>
</dbReference>
<dbReference type="PANTHER" id="PTHR11615">
    <property type="entry name" value="NITRATE, FORMATE, IRON DEHYDROGENASE"/>
    <property type="match status" value="1"/>
</dbReference>
<dbReference type="InterPro" id="IPR009016">
    <property type="entry name" value="Fe_hydrogenase"/>
</dbReference>
<feature type="domain" description="4Fe-4S His(Cys)3-ligated-type" evidence="11">
    <location>
        <begin position="82"/>
        <end position="121"/>
    </location>
</feature>
<dbReference type="Pfam" id="PF02256">
    <property type="entry name" value="Fe_hyd_SSU"/>
    <property type="match status" value="1"/>
</dbReference>
<dbReference type="Gene3D" id="4.10.260.20">
    <property type="entry name" value="Iron hydrogenase, small subunit"/>
    <property type="match status" value="1"/>
</dbReference>
<dbReference type="PROSITE" id="PS51085">
    <property type="entry name" value="2FE2S_FER_2"/>
    <property type="match status" value="1"/>
</dbReference>
<dbReference type="OrthoDB" id="9805142at2"/>
<dbReference type="PROSITE" id="PS00641">
    <property type="entry name" value="COMPLEX1_75K_1"/>
    <property type="match status" value="1"/>
</dbReference>
<evidence type="ECO:0000256" key="4">
    <source>
        <dbReference type="ARBA" id="ARBA00022723"/>
    </source>
</evidence>
<dbReference type="PROSITE" id="PS51839">
    <property type="entry name" value="4FE4S_HC3"/>
    <property type="match status" value="1"/>
</dbReference>